<comment type="caution">
    <text evidence="5">The sequence shown here is derived from an EMBL/GenBank/DDBJ whole genome shotgun (WGS) entry which is preliminary data.</text>
</comment>
<dbReference type="GO" id="GO:0003964">
    <property type="term" value="F:RNA-directed DNA polymerase activity"/>
    <property type="evidence" value="ECO:0007669"/>
    <property type="project" value="UniProtKB-KW"/>
</dbReference>
<protein>
    <submittedName>
        <fullName evidence="5">Putative reverse transcriptase domain-containing protein</fullName>
    </submittedName>
</protein>
<dbReference type="Pfam" id="PF00098">
    <property type="entry name" value="zf-CCHC"/>
    <property type="match status" value="1"/>
</dbReference>
<dbReference type="EMBL" id="BKCJ010003269">
    <property type="protein sequence ID" value="GEU54055.1"/>
    <property type="molecule type" value="Genomic_DNA"/>
</dbReference>
<evidence type="ECO:0000256" key="1">
    <source>
        <dbReference type="PROSITE-ProRule" id="PRU00047"/>
    </source>
</evidence>
<feature type="region of interest" description="Disordered" evidence="2">
    <location>
        <begin position="93"/>
        <end position="128"/>
    </location>
</feature>
<feature type="domain" description="Integrase catalytic" evidence="4">
    <location>
        <begin position="784"/>
        <end position="909"/>
    </location>
</feature>
<dbReference type="Gene3D" id="3.30.420.10">
    <property type="entry name" value="Ribonuclease H-like superfamily/Ribonuclease H"/>
    <property type="match status" value="1"/>
</dbReference>
<dbReference type="PROSITE" id="PS50994">
    <property type="entry name" value="INTEGRASE"/>
    <property type="match status" value="1"/>
</dbReference>
<dbReference type="PROSITE" id="PS50158">
    <property type="entry name" value="ZF_CCHC"/>
    <property type="match status" value="2"/>
</dbReference>
<dbReference type="InterPro" id="IPR021109">
    <property type="entry name" value="Peptidase_aspartic_dom_sf"/>
</dbReference>
<dbReference type="GO" id="GO:0015074">
    <property type="term" value="P:DNA integration"/>
    <property type="evidence" value="ECO:0007669"/>
    <property type="project" value="InterPro"/>
</dbReference>
<dbReference type="InterPro" id="IPR036875">
    <property type="entry name" value="Znf_CCHC_sf"/>
</dbReference>
<dbReference type="SUPFAM" id="SSF53098">
    <property type="entry name" value="Ribonuclease H-like"/>
    <property type="match status" value="1"/>
</dbReference>
<reference evidence="5" key="1">
    <citation type="journal article" date="2019" name="Sci. Rep.">
        <title>Draft genome of Tanacetum cinerariifolium, the natural source of mosquito coil.</title>
        <authorList>
            <person name="Yamashiro T."/>
            <person name="Shiraishi A."/>
            <person name="Satake H."/>
            <person name="Nakayama K."/>
        </authorList>
    </citation>
    <scope>NUCLEOTIDE SEQUENCE</scope>
</reference>
<keyword evidence="1" id="KW-0479">Metal-binding</keyword>
<sequence length="1070" mass="123000">MLFSSNFPNYILVSSDYVPTSPGKTYSSSSNNSFGLVPIASPALLPFYDDPYMKVMHAYYAKESPIPPPIIMPPSPMLSPMFNSQEFFLPKELLPPKKRGRDRSSSSTPTLPQEFEIRESSRKTSLERHEEQIKEILNHLDKLSLDRIENMEDNIEHLGKATAASASDAPAMNQAAIRQLVVDSVAAALEAQVANMENVDDINRNPEPREAPVARKCSYKEFISCQPFNFKGSEGAVGLIRWFECTESVFSFSNCTEDCKVKFATGTLTKEALSWWNSFAQPIGIEEAYKLLWVEFKKLLIKKYCPRTEIQKMEDEFYHLTMKGNDLKTYVRIGNLMSYYGEAFNIAQRLMDQVTKHTSVQVSSDHKRKFDDKRTFNNNNYPNSRNNIYQNNRNNRSNDYRQQQNKRQETVRSYAATPAENSRYTRNHPMCKKCILHHTGPCTVKCNTCNKVGHLTRNCRSKGLATGSNLLLVTIICHACGEKGHYANQCQKTTNNNAQGRTYMLRDMNAHRDPNVVTGMFLLNQHLARVLFDSGADKSFVSISLAPMLNIPPTTIDTFYNIEMADEKSNLMLIKLGSFDIVSGMDWLSKHCAKIIYDEKVVHIPIDDETLIIRGDRSRTRLNLISCIKTERYVSRGCQDFVAQVMENKSKEKRLEDIPIVKEFPDVFPEDLHGLPPVRQVEFQIDLIPGAAPVARAPYRLAPLEMQELSDQLQELADRGFIRPSTSPWGAPVLFVKKKDGSFRMCIDYRELNKLTVKNRYHYPGSMTYLTNFKVQASTRKLTYDQKELNMRQRRWLELLADYDCEIRYHPGKANVVADALIRKERIKPLRVRATDSMETLTRLYIKEIISRHGIPISIISDHDSHFTSRFWQSLQNALGTQLDMSTAFHPKTDGQSERTIQTLEDMLRACVIDFRKGWETLTIVGDRVMLKVSPRKGVIRFGKQGKLNPWYIGPFKILERIGPVAYKLKLPEELSNVHSTFHIFNLKRCLSNESRIISMKELRLDDKLNFVEEPVEIMDREVKQLKQSRIPIVKVRWNSKRGPEFTWQRKDQICAKYPHLFSNITPTSN</sequence>
<keyword evidence="5" id="KW-0695">RNA-directed DNA polymerase</keyword>
<dbReference type="GO" id="GO:0003676">
    <property type="term" value="F:nucleic acid binding"/>
    <property type="evidence" value="ECO:0007669"/>
    <property type="project" value="InterPro"/>
</dbReference>
<feature type="compositionally biased region" description="Basic and acidic residues" evidence="2">
    <location>
        <begin position="115"/>
        <end position="128"/>
    </location>
</feature>
<feature type="compositionally biased region" description="Low complexity" evidence="2">
    <location>
        <begin position="377"/>
        <end position="405"/>
    </location>
</feature>
<dbReference type="AlphaFoldDB" id="A0A6L2L168"/>
<keyword evidence="1" id="KW-0862">Zinc</keyword>
<feature type="region of interest" description="Disordered" evidence="2">
    <location>
        <begin position="361"/>
        <end position="416"/>
    </location>
</feature>
<dbReference type="InterPro" id="IPR001878">
    <property type="entry name" value="Znf_CCHC"/>
</dbReference>
<dbReference type="GO" id="GO:0008270">
    <property type="term" value="F:zinc ion binding"/>
    <property type="evidence" value="ECO:0007669"/>
    <property type="project" value="UniProtKB-KW"/>
</dbReference>
<dbReference type="InterPro" id="IPR012337">
    <property type="entry name" value="RNaseH-like_sf"/>
</dbReference>
<evidence type="ECO:0000259" key="4">
    <source>
        <dbReference type="PROSITE" id="PS50994"/>
    </source>
</evidence>
<dbReference type="SMART" id="SM00343">
    <property type="entry name" value="ZnF_C2HC"/>
    <property type="match status" value="2"/>
</dbReference>
<dbReference type="PANTHER" id="PTHR15503">
    <property type="entry name" value="LDOC1 RELATED"/>
    <property type="match status" value="1"/>
</dbReference>
<dbReference type="InterPro" id="IPR043502">
    <property type="entry name" value="DNA/RNA_pol_sf"/>
</dbReference>
<dbReference type="InterPro" id="IPR032567">
    <property type="entry name" value="RTL1-rel"/>
</dbReference>
<organism evidence="5">
    <name type="scientific">Tanacetum cinerariifolium</name>
    <name type="common">Dalmatian daisy</name>
    <name type="synonym">Chrysanthemum cinerariifolium</name>
    <dbReference type="NCBI Taxonomy" id="118510"/>
    <lineage>
        <taxon>Eukaryota</taxon>
        <taxon>Viridiplantae</taxon>
        <taxon>Streptophyta</taxon>
        <taxon>Embryophyta</taxon>
        <taxon>Tracheophyta</taxon>
        <taxon>Spermatophyta</taxon>
        <taxon>Magnoliopsida</taxon>
        <taxon>eudicotyledons</taxon>
        <taxon>Gunneridae</taxon>
        <taxon>Pentapetalae</taxon>
        <taxon>asterids</taxon>
        <taxon>campanulids</taxon>
        <taxon>Asterales</taxon>
        <taxon>Asteraceae</taxon>
        <taxon>Asteroideae</taxon>
        <taxon>Anthemideae</taxon>
        <taxon>Anthemidinae</taxon>
        <taxon>Tanacetum</taxon>
    </lineage>
</organism>
<keyword evidence="5" id="KW-0548">Nucleotidyltransferase</keyword>
<gene>
    <name evidence="5" type="ORF">Tci_026033</name>
</gene>
<dbReference type="InterPro" id="IPR036397">
    <property type="entry name" value="RNaseH_sf"/>
</dbReference>
<evidence type="ECO:0000256" key="2">
    <source>
        <dbReference type="SAM" id="MobiDB-lite"/>
    </source>
</evidence>
<dbReference type="Pfam" id="PF24626">
    <property type="entry name" value="SH3_Tf2-1"/>
    <property type="match status" value="1"/>
</dbReference>
<dbReference type="SUPFAM" id="SSF50630">
    <property type="entry name" value="Acid proteases"/>
    <property type="match status" value="1"/>
</dbReference>
<dbReference type="SUPFAM" id="SSF57756">
    <property type="entry name" value="Retrovirus zinc finger-like domains"/>
    <property type="match status" value="1"/>
</dbReference>
<dbReference type="Gene3D" id="3.10.10.10">
    <property type="entry name" value="HIV Type 1 Reverse Transcriptase, subunit A, domain 1"/>
    <property type="match status" value="1"/>
</dbReference>
<feature type="domain" description="CCHC-type" evidence="3">
    <location>
        <begin position="477"/>
        <end position="492"/>
    </location>
</feature>
<dbReference type="PANTHER" id="PTHR15503:SF45">
    <property type="entry name" value="RNA-DIRECTED DNA POLYMERASE HOMOLOG"/>
    <property type="match status" value="1"/>
</dbReference>
<feature type="compositionally biased region" description="Basic and acidic residues" evidence="2">
    <location>
        <begin position="364"/>
        <end position="375"/>
    </location>
</feature>
<dbReference type="Gene3D" id="4.10.60.10">
    <property type="entry name" value="Zinc finger, CCHC-type"/>
    <property type="match status" value="1"/>
</dbReference>
<dbReference type="CDD" id="cd00303">
    <property type="entry name" value="retropepsin_like"/>
    <property type="match status" value="1"/>
</dbReference>
<evidence type="ECO:0000259" key="3">
    <source>
        <dbReference type="PROSITE" id="PS50158"/>
    </source>
</evidence>
<keyword evidence="1" id="KW-0863">Zinc-finger</keyword>
<dbReference type="Pfam" id="PF08284">
    <property type="entry name" value="RVP_2"/>
    <property type="match status" value="1"/>
</dbReference>
<name>A0A6L2L168_TANCI</name>
<dbReference type="InterPro" id="IPR056924">
    <property type="entry name" value="SH3_Tf2-1"/>
</dbReference>
<feature type="domain" description="CCHC-type" evidence="3">
    <location>
        <begin position="445"/>
        <end position="461"/>
    </location>
</feature>
<evidence type="ECO:0000313" key="5">
    <source>
        <dbReference type="EMBL" id="GEU54055.1"/>
    </source>
</evidence>
<keyword evidence="5" id="KW-0808">Transferase</keyword>
<dbReference type="SUPFAM" id="SSF56672">
    <property type="entry name" value="DNA/RNA polymerases"/>
    <property type="match status" value="1"/>
</dbReference>
<dbReference type="InterPro" id="IPR001584">
    <property type="entry name" value="Integrase_cat-core"/>
</dbReference>
<proteinExistence type="predicted"/>
<accession>A0A6L2L168</accession>